<accession>A0A5C7GFY7</accession>
<evidence type="ECO:0000259" key="2">
    <source>
        <dbReference type="Pfam" id="PF12081"/>
    </source>
</evidence>
<dbReference type="InterPro" id="IPR019859">
    <property type="entry name" value="Motility-assoc_prot_GldM"/>
</dbReference>
<dbReference type="Pfam" id="PF12081">
    <property type="entry name" value="GldM_1st"/>
    <property type="match status" value="1"/>
</dbReference>
<reference evidence="5 6" key="1">
    <citation type="submission" date="2019-08" db="EMBL/GenBank/DDBJ databases">
        <title>Seonamhaeicola sediminis sp. nov., isolated from marine sediment.</title>
        <authorList>
            <person name="Cao W.R."/>
        </authorList>
    </citation>
    <scope>NUCLEOTIDE SEQUENCE [LARGE SCALE GENOMIC DNA]</scope>
    <source>
        <strain evidence="5 6">1505</strain>
    </source>
</reference>
<feature type="domain" description="Gliding motility-associated protein GldM second immunoglobulin-like" evidence="4">
    <location>
        <begin position="331"/>
        <end position="411"/>
    </location>
</feature>
<dbReference type="OrthoDB" id="1490890at2"/>
<feature type="domain" description="Gliding motility-associated protein GldM N-terminal" evidence="2">
    <location>
        <begin position="31"/>
        <end position="219"/>
    </location>
</feature>
<protein>
    <submittedName>
        <fullName evidence="5">Gliding motility protein GldM</fullName>
    </submittedName>
</protein>
<sequence length="519" mass="57038">MAGNNLSPRQKMINLMYLIFIAMLALNMSKEVLSAFGLMNEKLTESNEAATTRNAAFVASLDQKAIDQKAKYEPLKDKAHQIDVLATDFNNYLEELKSKMKATVDDPTDYEIMDKGDYLDENFFKGDKLKPGGEEFMNHMATFRDGVAKILADEKGMESVVKDVQKKFNTDDLKRGAGTVNWLMHHYKGFPLVASLTKMTQLQADIKTTESEVLSNMLQGTLSSEVSMTNYTTLLETTKSAYFNGETFDGQIVLGRKDATTKPNRVELTLDGRPLTEDQYTIEDGKVKLNVGTGNPGEHKIEGKLIFAQDGEDVEVVVDQSFATVPKPNAATISADKMNVVYRGVKNPMTISFAGVSDNNVSARAQGLSRVRGSNYVMDVTTVKGREVKINVTGKLPDGSSVNDNATFRIKDLPKPTGTIRGEDGAIKMQRNSLEISTIGAKFDDFDFELPLRVTGFKFKVPGQPTINVSGSKLDSRAKSALRKAKRGSGVQIFDIQAKASGVSVILKKVSPVFIELTN</sequence>
<evidence type="ECO:0000259" key="4">
    <source>
        <dbReference type="Pfam" id="PF21602"/>
    </source>
</evidence>
<proteinExistence type="predicted"/>
<feature type="domain" description="Gliding motility-associated protein GldM first immunoglobulin-like" evidence="3">
    <location>
        <begin position="223"/>
        <end position="325"/>
    </location>
</feature>
<organism evidence="5 6">
    <name type="scientific">Seonamhaeicola maritimus</name>
    <dbReference type="NCBI Taxonomy" id="2591822"/>
    <lineage>
        <taxon>Bacteria</taxon>
        <taxon>Pseudomonadati</taxon>
        <taxon>Bacteroidota</taxon>
        <taxon>Flavobacteriia</taxon>
        <taxon>Flavobacteriales</taxon>
        <taxon>Flavobacteriaceae</taxon>
    </lineage>
</organism>
<dbReference type="EMBL" id="VRKQ01000010">
    <property type="protein sequence ID" value="TXG36546.1"/>
    <property type="molecule type" value="Genomic_DNA"/>
</dbReference>
<feature type="domain" description="Gliding motility-associated protein GldM C-terminal" evidence="1">
    <location>
        <begin position="414"/>
        <end position="517"/>
    </location>
</feature>
<dbReference type="Pfam" id="PF21602">
    <property type="entry name" value="GldM_3rd"/>
    <property type="match status" value="1"/>
</dbReference>
<evidence type="ECO:0000313" key="6">
    <source>
        <dbReference type="Proteomes" id="UP000321080"/>
    </source>
</evidence>
<dbReference type="RefSeq" id="WP_147767470.1">
    <property type="nucleotide sequence ID" value="NZ_VRKQ01000010.1"/>
</dbReference>
<evidence type="ECO:0000259" key="1">
    <source>
        <dbReference type="Pfam" id="PF12080"/>
    </source>
</evidence>
<dbReference type="NCBIfam" id="TIGR03517">
    <property type="entry name" value="GldM_gliding"/>
    <property type="match status" value="1"/>
</dbReference>
<dbReference type="InterPro" id="IPR048405">
    <property type="entry name" value="GldM_Ig-like-1"/>
</dbReference>
<keyword evidence="6" id="KW-1185">Reference proteome</keyword>
<dbReference type="Pfam" id="PF12080">
    <property type="entry name" value="GldM_4th"/>
    <property type="match status" value="1"/>
</dbReference>
<evidence type="ECO:0000259" key="3">
    <source>
        <dbReference type="Pfam" id="PF21601"/>
    </source>
</evidence>
<name>A0A5C7GFY7_9FLAO</name>
<gene>
    <name evidence="5" type="primary">gldM</name>
    <name evidence="5" type="ORF">FUA22_08115</name>
</gene>
<dbReference type="Pfam" id="PF21601">
    <property type="entry name" value="GldM_2nd"/>
    <property type="match status" value="1"/>
</dbReference>
<dbReference type="InterPro" id="IPR022720">
    <property type="entry name" value="Motility-assoc_prot_GldM_N"/>
</dbReference>
<evidence type="ECO:0000313" key="5">
    <source>
        <dbReference type="EMBL" id="TXG36546.1"/>
    </source>
</evidence>
<dbReference type="Proteomes" id="UP000321080">
    <property type="component" value="Unassembled WGS sequence"/>
</dbReference>
<comment type="caution">
    <text evidence="5">The sequence shown here is derived from an EMBL/GenBank/DDBJ whole genome shotgun (WGS) entry which is preliminary data.</text>
</comment>
<dbReference type="InterPro" id="IPR022719">
    <property type="entry name" value="Motility-assoc_prot_GldM_C"/>
</dbReference>
<dbReference type="AlphaFoldDB" id="A0A5C7GFY7"/>
<dbReference type="InterPro" id="IPR048406">
    <property type="entry name" value="GldM_Ig-like-2"/>
</dbReference>